<protein>
    <submittedName>
        <fullName evidence="4">D-alanyl-D-alanine carboxypeptidase/D-alanyl-D-alanine-endopeptidase</fullName>
        <ecNumber evidence="4">3.4.16.4</ecNumber>
    </submittedName>
</protein>
<dbReference type="EC" id="3.4.16.4" evidence="4"/>
<sequence length="473" mass="51486">MYMLIFALLLSNLVFANNAQAASSLDATVQSTLGNSNISVTLRSLESGKVLYERNGDIGRKPASTMKLLTASAALDTLGPDYRFKTELYIDGEVNNNVLNGNLYIKGGGDPTLNKKDFSTFAVTLKRHGIRTINGNIYGDDTLFSGSQLSPGVVAEDETYYYGARTSALTMSPNDDYDSGTIIVNVKASSVGRAPVVSAEPNLSGMQVVNKAKTVGKGQKNTVKIVRKYRTNQIVITGSLPVGSSAKDWVSLQDPTINTLHSIKIALESTGLKFSKRSNVMRKVVPENATLLYTKSSIPLKTLMNPFLKLSNNSIADILVKTMGHEVYGKGHINYGLKVLNDYGNTLGLNMGNWNFEDGSGMSHKNRISTNELTSLLLKVRDEQNYNIFYNALPVGGQKERLVGGSLKKRFTQAPYISKVHAKTGSITGVYTLAGYITAKSGRTFAFAIMTQNQSSSKISNIDTVVKKIYQLY</sequence>
<keyword evidence="5" id="KW-1185">Reference proteome</keyword>
<keyword evidence="2 4" id="KW-0378">Hydrolase</keyword>
<dbReference type="GO" id="GO:0009002">
    <property type="term" value="F:serine-type D-Ala-D-Ala carboxypeptidase activity"/>
    <property type="evidence" value="ECO:0007669"/>
    <property type="project" value="UniProtKB-EC"/>
</dbReference>
<feature type="chain" id="PRO_5019807368" evidence="3">
    <location>
        <begin position="22"/>
        <end position="473"/>
    </location>
</feature>
<dbReference type="NCBIfam" id="TIGR00666">
    <property type="entry name" value="PBP4"/>
    <property type="match status" value="1"/>
</dbReference>
<evidence type="ECO:0000256" key="1">
    <source>
        <dbReference type="ARBA" id="ARBA00006096"/>
    </source>
</evidence>
<evidence type="ECO:0000256" key="2">
    <source>
        <dbReference type="ARBA" id="ARBA00022801"/>
    </source>
</evidence>
<evidence type="ECO:0000256" key="3">
    <source>
        <dbReference type="SAM" id="SignalP"/>
    </source>
</evidence>
<evidence type="ECO:0000313" key="4">
    <source>
        <dbReference type="EMBL" id="RKQ19220.1"/>
    </source>
</evidence>
<dbReference type="PANTHER" id="PTHR30023">
    <property type="entry name" value="D-ALANYL-D-ALANINE CARBOXYPEPTIDASE"/>
    <property type="match status" value="1"/>
</dbReference>
<reference evidence="4 5" key="1">
    <citation type="journal article" date="2016" name="Antonie Van Leeuwenhoek">
        <title>Lysinibacillus endophyticus sp. nov., an indole-3-acetic acid producing endophytic bacterium isolated from corn root (Zea mays cv. Xinken-5).</title>
        <authorList>
            <person name="Yu J."/>
            <person name="Guan X."/>
            <person name="Liu C."/>
            <person name="Xiang W."/>
            <person name="Yu Z."/>
            <person name="Liu X."/>
            <person name="Wang G."/>
        </authorList>
    </citation>
    <scope>NUCLEOTIDE SEQUENCE [LARGE SCALE GENOMIC DNA]</scope>
    <source>
        <strain evidence="4 5">DSM 100506</strain>
    </source>
</reference>
<dbReference type="SUPFAM" id="SSF56601">
    <property type="entry name" value="beta-lactamase/transpeptidase-like"/>
    <property type="match status" value="1"/>
</dbReference>
<dbReference type="Gene3D" id="3.40.710.10">
    <property type="entry name" value="DD-peptidase/beta-lactamase superfamily"/>
    <property type="match status" value="2"/>
</dbReference>
<dbReference type="GO" id="GO:0006508">
    <property type="term" value="P:proteolysis"/>
    <property type="evidence" value="ECO:0007669"/>
    <property type="project" value="InterPro"/>
</dbReference>
<dbReference type="Pfam" id="PF02113">
    <property type="entry name" value="Peptidase_S13"/>
    <property type="match status" value="1"/>
</dbReference>
<dbReference type="PANTHER" id="PTHR30023:SF0">
    <property type="entry name" value="PENICILLIN-SENSITIVE CARBOXYPEPTIDASE A"/>
    <property type="match status" value="1"/>
</dbReference>
<feature type="signal peptide" evidence="3">
    <location>
        <begin position="1"/>
        <end position="21"/>
    </location>
</feature>
<proteinExistence type="inferred from homology"/>
<dbReference type="GO" id="GO:0000270">
    <property type="term" value="P:peptidoglycan metabolic process"/>
    <property type="evidence" value="ECO:0007669"/>
    <property type="project" value="TreeGrafter"/>
</dbReference>
<dbReference type="OrthoDB" id="9802627at2"/>
<comment type="similarity">
    <text evidence="1">Belongs to the peptidase S13 family.</text>
</comment>
<gene>
    <name evidence="4" type="primary">dacB</name>
    <name evidence="4" type="ORF">D8M03_03520</name>
</gene>
<organism evidence="4 5">
    <name type="scientific">Ureibacillus endophyticus</name>
    <dbReference type="NCBI Taxonomy" id="1978490"/>
    <lineage>
        <taxon>Bacteria</taxon>
        <taxon>Bacillati</taxon>
        <taxon>Bacillota</taxon>
        <taxon>Bacilli</taxon>
        <taxon>Bacillales</taxon>
        <taxon>Caryophanaceae</taxon>
        <taxon>Ureibacillus</taxon>
    </lineage>
</organism>
<keyword evidence="3" id="KW-0732">Signal</keyword>
<dbReference type="InterPro" id="IPR012338">
    <property type="entry name" value="Beta-lactam/transpept-like"/>
</dbReference>
<dbReference type="PRINTS" id="PR00922">
    <property type="entry name" value="DADACBPTASE3"/>
</dbReference>
<dbReference type="Proteomes" id="UP000272238">
    <property type="component" value="Unassembled WGS sequence"/>
</dbReference>
<dbReference type="InterPro" id="IPR000667">
    <property type="entry name" value="Peptidase_S13"/>
</dbReference>
<name>A0A494Z989_9BACL</name>
<dbReference type="EMBL" id="RBZN01000005">
    <property type="protein sequence ID" value="RKQ19220.1"/>
    <property type="molecule type" value="Genomic_DNA"/>
</dbReference>
<dbReference type="AlphaFoldDB" id="A0A494Z989"/>
<dbReference type="Gene3D" id="3.50.80.20">
    <property type="entry name" value="D-Ala-D-Ala carboxypeptidase C, peptidase S13"/>
    <property type="match status" value="1"/>
</dbReference>
<evidence type="ECO:0000313" key="5">
    <source>
        <dbReference type="Proteomes" id="UP000272238"/>
    </source>
</evidence>
<comment type="caution">
    <text evidence="4">The sequence shown here is derived from an EMBL/GenBank/DDBJ whole genome shotgun (WGS) entry which is preliminary data.</text>
</comment>
<keyword evidence="4" id="KW-0121">Carboxypeptidase</keyword>
<keyword evidence="4" id="KW-0645">Protease</keyword>
<accession>A0A494Z989</accession>